<comment type="caution">
    <text evidence="2">The sequence shown here is derived from an EMBL/GenBank/DDBJ whole genome shotgun (WGS) entry which is preliminary data.</text>
</comment>
<feature type="compositionally biased region" description="Polar residues" evidence="1">
    <location>
        <begin position="27"/>
        <end position="42"/>
    </location>
</feature>
<dbReference type="AlphaFoldDB" id="A0A9P6I982"/>
<organism evidence="2 3">
    <name type="scientific">Colletotrichum karsti</name>
    <dbReference type="NCBI Taxonomy" id="1095194"/>
    <lineage>
        <taxon>Eukaryota</taxon>
        <taxon>Fungi</taxon>
        <taxon>Dikarya</taxon>
        <taxon>Ascomycota</taxon>
        <taxon>Pezizomycotina</taxon>
        <taxon>Sordariomycetes</taxon>
        <taxon>Hypocreomycetidae</taxon>
        <taxon>Glomerellales</taxon>
        <taxon>Glomerellaceae</taxon>
        <taxon>Colletotrichum</taxon>
        <taxon>Colletotrichum boninense species complex</taxon>
    </lineage>
</organism>
<feature type="region of interest" description="Disordered" evidence="1">
    <location>
        <begin position="27"/>
        <end position="63"/>
    </location>
</feature>
<proteinExistence type="predicted"/>
<dbReference type="RefSeq" id="XP_038747765.1">
    <property type="nucleotide sequence ID" value="XM_038887061.1"/>
</dbReference>
<dbReference type="Proteomes" id="UP000781932">
    <property type="component" value="Unassembled WGS sequence"/>
</dbReference>
<accession>A0A9P6I982</accession>
<keyword evidence="3" id="KW-1185">Reference proteome</keyword>
<sequence>MAVAENATTDVFTLNMAKATSALSNFSVTPAPTPEDTQTCRTSILPDENKNQEASGTAGKGAYHYNTRMTDEELLRQEEENIYKGIPLDWAKVQVSFLNARRKKGLRYKRDRLLFYSGILKEAKAAKKEEKEKAKKALLS</sequence>
<dbReference type="GeneID" id="62160135"/>
<evidence type="ECO:0000256" key="1">
    <source>
        <dbReference type="SAM" id="MobiDB-lite"/>
    </source>
</evidence>
<name>A0A9P6I982_9PEZI</name>
<evidence type="ECO:0000313" key="3">
    <source>
        <dbReference type="Proteomes" id="UP000781932"/>
    </source>
</evidence>
<dbReference type="EMBL" id="JAATWM020000011">
    <property type="protein sequence ID" value="KAF9878304.1"/>
    <property type="molecule type" value="Genomic_DNA"/>
</dbReference>
<protein>
    <submittedName>
        <fullName evidence="2">Uncharacterized protein</fullName>
    </submittedName>
</protein>
<evidence type="ECO:0000313" key="2">
    <source>
        <dbReference type="EMBL" id="KAF9878304.1"/>
    </source>
</evidence>
<reference evidence="2" key="2">
    <citation type="submission" date="2020-11" db="EMBL/GenBank/DDBJ databases">
        <title>Whole genome sequencing of Colletotrichum sp.</title>
        <authorList>
            <person name="Li H."/>
        </authorList>
    </citation>
    <scope>NUCLEOTIDE SEQUENCE</scope>
    <source>
        <strain evidence="2">CkLH20</strain>
    </source>
</reference>
<reference evidence="2" key="1">
    <citation type="submission" date="2020-03" db="EMBL/GenBank/DDBJ databases">
        <authorList>
            <person name="He L."/>
        </authorList>
    </citation>
    <scope>NUCLEOTIDE SEQUENCE</scope>
    <source>
        <strain evidence="2">CkLH20</strain>
    </source>
</reference>
<gene>
    <name evidence="2" type="ORF">CkaCkLH20_04342</name>
</gene>